<accession>A0A1G1YKU6</accession>
<reference evidence="2 3" key="1">
    <citation type="journal article" date="2016" name="Nat. Commun.">
        <title>Thousands of microbial genomes shed light on interconnected biogeochemical processes in an aquifer system.</title>
        <authorList>
            <person name="Anantharaman K."/>
            <person name="Brown C.T."/>
            <person name="Hug L.A."/>
            <person name="Sharon I."/>
            <person name="Castelle C.J."/>
            <person name="Probst A.J."/>
            <person name="Thomas B.C."/>
            <person name="Singh A."/>
            <person name="Wilkins M.J."/>
            <person name="Karaoz U."/>
            <person name="Brodie E.L."/>
            <person name="Williams K.H."/>
            <person name="Hubbard S.S."/>
            <person name="Banfield J.F."/>
        </authorList>
    </citation>
    <scope>NUCLEOTIDE SEQUENCE [LARGE SCALE GENOMIC DNA]</scope>
</reference>
<comment type="caution">
    <text evidence="2">The sequence shown here is derived from an EMBL/GenBank/DDBJ whole genome shotgun (WGS) entry which is preliminary data.</text>
</comment>
<proteinExistence type="predicted"/>
<evidence type="ECO:0000313" key="3">
    <source>
        <dbReference type="Proteomes" id="UP000177376"/>
    </source>
</evidence>
<protein>
    <submittedName>
        <fullName evidence="2">Uncharacterized protein</fullName>
    </submittedName>
</protein>
<sequence length="119" mass="13335">MILSSISLCCAAFSFIEFGEKISKGYPTNNKALGAYNIYEIVYAEKLSIADQETETGNEWITLMRMTNGQYRLFTLDSQPPIGLVKVNKDRQLEPFPVESQKAEASTQEVENSTQQTAN</sequence>
<dbReference type="EMBL" id="MHIM01000009">
    <property type="protein sequence ID" value="OGY52975.1"/>
    <property type="molecule type" value="Genomic_DNA"/>
</dbReference>
<gene>
    <name evidence="2" type="ORF">A3A02_04525</name>
</gene>
<dbReference type="AlphaFoldDB" id="A0A1G1YKU6"/>
<feature type="region of interest" description="Disordered" evidence="1">
    <location>
        <begin position="96"/>
        <end position="119"/>
    </location>
</feature>
<name>A0A1G1YKU6_9BACT</name>
<dbReference type="Proteomes" id="UP000177376">
    <property type="component" value="Unassembled WGS sequence"/>
</dbReference>
<evidence type="ECO:0000313" key="2">
    <source>
        <dbReference type="EMBL" id="OGY52975.1"/>
    </source>
</evidence>
<evidence type="ECO:0000256" key="1">
    <source>
        <dbReference type="SAM" id="MobiDB-lite"/>
    </source>
</evidence>
<feature type="compositionally biased region" description="Polar residues" evidence="1">
    <location>
        <begin position="103"/>
        <end position="119"/>
    </location>
</feature>
<organism evidence="2 3">
    <name type="scientific">Candidatus Buchananbacteria bacterium RIFCSPLOWO2_01_FULL_39_33</name>
    <dbReference type="NCBI Taxonomy" id="1797543"/>
    <lineage>
        <taxon>Bacteria</taxon>
        <taxon>Candidatus Buchananiibacteriota</taxon>
    </lineage>
</organism>